<keyword evidence="3" id="KW-0540">Nuclease</keyword>
<protein>
    <recommendedName>
        <fullName evidence="7">Endoribonuclease YoeB</fullName>
    </recommendedName>
    <alternativeName>
        <fullName evidence="6">Putative mRNA interferase YoeB</fullName>
    </alternativeName>
</protein>
<evidence type="ECO:0000256" key="6">
    <source>
        <dbReference type="ARBA" id="ARBA00030388"/>
    </source>
</evidence>
<gene>
    <name evidence="8" type="ORF">BBG48_002110</name>
</gene>
<evidence type="ECO:0000256" key="1">
    <source>
        <dbReference type="ARBA" id="ARBA00008172"/>
    </source>
</evidence>
<dbReference type="Proteomes" id="UP000093352">
    <property type="component" value="Unassembled WGS sequence"/>
</dbReference>
<evidence type="ECO:0000256" key="5">
    <source>
        <dbReference type="ARBA" id="ARBA00022801"/>
    </source>
</evidence>
<dbReference type="Pfam" id="PF06769">
    <property type="entry name" value="YoeB_toxin"/>
    <property type="match status" value="1"/>
</dbReference>
<evidence type="ECO:0000256" key="3">
    <source>
        <dbReference type="ARBA" id="ARBA00022722"/>
    </source>
</evidence>
<dbReference type="GO" id="GO:0006401">
    <property type="term" value="P:RNA catabolic process"/>
    <property type="evidence" value="ECO:0007669"/>
    <property type="project" value="InterPro"/>
</dbReference>
<keyword evidence="2" id="KW-1277">Toxin-antitoxin system</keyword>
<keyword evidence="5" id="KW-0378">Hydrolase</keyword>
<dbReference type="GO" id="GO:0004519">
    <property type="term" value="F:endonuclease activity"/>
    <property type="evidence" value="ECO:0007669"/>
    <property type="project" value="UniProtKB-KW"/>
</dbReference>
<dbReference type="InterPro" id="IPR009614">
    <property type="entry name" value="YoeB_toxin"/>
</dbReference>
<dbReference type="GO" id="GO:0016787">
    <property type="term" value="F:hydrolase activity"/>
    <property type="evidence" value="ECO:0007669"/>
    <property type="project" value="UniProtKB-KW"/>
</dbReference>
<comment type="caution">
    <text evidence="8">The sequence shown here is derived from an EMBL/GenBank/DDBJ whole genome shotgun (WGS) entry which is preliminary data.</text>
</comment>
<evidence type="ECO:0000313" key="9">
    <source>
        <dbReference type="Proteomes" id="UP000093352"/>
    </source>
</evidence>
<dbReference type="InterPro" id="IPR035093">
    <property type="entry name" value="RelE/ParE_toxin_dom_sf"/>
</dbReference>
<dbReference type="PANTHER" id="PTHR38039:SF1">
    <property type="entry name" value="TOXIN YOEB"/>
    <property type="match status" value="1"/>
</dbReference>
<sequence>MVEYKILIHKKAQKDKVRIEKIKKLKEKVSVLIDILKINPYQNPPPYEKLVGDLKGACSRRIDIKHRLVYTVDEENKNVKILSMWTHYEI</sequence>
<dbReference type="EMBL" id="MBEW02000003">
    <property type="protein sequence ID" value="RDY21888.1"/>
    <property type="molecule type" value="Genomic_DNA"/>
</dbReference>
<dbReference type="NCBIfam" id="TIGR02116">
    <property type="entry name" value="toxin_Txe_YoeB"/>
    <property type="match status" value="1"/>
</dbReference>
<accession>A0A371IN24</accession>
<evidence type="ECO:0000256" key="4">
    <source>
        <dbReference type="ARBA" id="ARBA00022759"/>
    </source>
</evidence>
<dbReference type="PANTHER" id="PTHR38039">
    <property type="entry name" value="TOXIN YOEB"/>
    <property type="match status" value="1"/>
</dbReference>
<evidence type="ECO:0000256" key="7">
    <source>
        <dbReference type="ARBA" id="ARBA00050056"/>
    </source>
</evidence>
<dbReference type="Gene3D" id="3.30.2310.20">
    <property type="entry name" value="RelE-like"/>
    <property type="match status" value="1"/>
</dbReference>
<reference evidence="8 9" key="1">
    <citation type="journal article" date="2016" name="Genome Announc.">
        <title>Draft Genome Sequence of Criibacterium bergeronii gen. nov., sp. nov., Strain CCRI-22567T, Isolated from a Vaginal Sample from a Woman with Bacterial Vaginosis.</title>
        <authorList>
            <person name="Maheux A.F."/>
            <person name="Berube E."/>
            <person name="Boudreau D.K."/>
            <person name="Raymond F."/>
            <person name="Corbeil J."/>
            <person name="Roy P.H."/>
            <person name="Boissinot M."/>
            <person name="Omar R.F."/>
        </authorList>
    </citation>
    <scope>NUCLEOTIDE SEQUENCE [LARGE SCALE GENOMIC DNA]</scope>
    <source>
        <strain evidence="8 9">CCRI-22567</strain>
    </source>
</reference>
<evidence type="ECO:0000256" key="2">
    <source>
        <dbReference type="ARBA" id="ARBA00022649"/>
    </source>
</evidence>
<name>A0A371IN24_9FIRM</name>
<comment type="similarity">
    <text evidence="1">Belongs to the YoeB family.</text>
</comment>
<dbReference type="RefSeq" id="WP_068914211.1">
    <property type="nucleotide sequence ID" value="NZ_MBEW02000003.1"/>
</dbReference>
<keyword evidence="4" id="KW-0255">Endonuclease</keyword>
<dbReference type="SUPFAM" id="SSF143011">
    <property type="entry name" value="RelE-like"/>
    <property type="match status" value="1"/>
</dbReference>
<dbReference type="GO" id="GO:0045892">
    <property type="term" value="P:negative regulation of DNA-templated transcription"/>
    <property type="evidence" value="ECO:0007669"/>
    <property type="project" value="TreeGrafter"/>
</dbReference>
<dbReference type="AlphaFoldDB" id="A0A371IN24"/>
<proteinExistence type="inferred from homology"/>
<evidence type="ECO:0000313" key="8">
    <source>
        <dbReference type="EMBL" id="RDY21888.1"/>
    </source>
</evidence>
<keyword evidence="9" id="KW-1185">Reference proteome</keyword>
<organism evidence="8 9">
    <name type="scientific">Criibacterium bergeronii</name>
    <dbReference type="NCBI Taxonomy" id="1871336"/>
    <lineage>
        <taxon>Bacteria</taxon>
        <taxon>Bacillati</taxon>
        <taxon>Bacillota</taxon>
        <taxon>Clostridia</taxon>
        <taxon>Peptostreptococcales</taxon>
        <taxon>Filifactoraceae</taxon>
        <taxon>Criibacterium</taxon>
    </lineage>
</organism>